<proteinExistence type="predicted"/>
<evidence type="ECO:0000256" key="1">
    <source>
        <dbReference type="SAM" id="MobiDB-lite"/>
    </source>
</evidence>
<protein>
    <submittedName>
        <fullName evidence="2">Uncharacterized protein</fullName>
    </submittedName>
</protein>
<evidence type="ECO:0000313" key="3">
    <source>
        <dbReference type="Proteomes" id="UP001157017"/>
    </source>
</evidence>
<organism evidence="2 3">
    <name type="scientific">Angustibacter aerolatus</name>
    <dbReference type="NCBI Taxonomy" id="1162965"/>
    <lineage>
        <taxon>Bacteria</taxon>
        <taxon>Bacillati</taxon>
        <taxon>Actinomycetota</taxon>
        <taxon>Actinomycetes</taxon>
        <taxon>Kineosporiales</taxon>
        <taxon>Kineosporiaceae</taxon>
    </lineage>
</organism>
<sequence>MSSDVPSDWDVVRTLALRARDERDPAKEADLLRRALRVVRGPLLTGAPQGRYRLGGAHPPRADRARAWWWRWRTGWPSLLHDDDPAGAQSAAASGLRMAPREQPALA</sequence>
<dbReference type="EMBL" id="BSUZ01000001">
    <property type="protein sequence ID" value="GMA88289.1"/>
    <property type="molecule type" value="Genomic_DNA"/>
</dbReference>
<accession>A0ABQ6JK81</accession>
<reference evidence="3" key="1">
    <citation type="journal article" date="2019" name="Int. J. Syst. Evol. Microbiol.">
        <title>The Global Catalogue of Microorganisms (GCM) 10K type strain sequencing project: providing services to taxonomists for standard genome sequencing and annotation.</title>
        <authorList>
            <consortium name="The Broad Institute Genomics Platform"/>
            <consortium name="The Broad Institute Genome Sequencing Center for Infectious Disease"/>
            <person name="Wu L."/>
            <person name="Ma J."/>
        </authorList>
    </citation>
    <scope>NUCLEOTIDE SEQUENCE [LARGE SCALE GENOMIC DNA]</scope>
    <source>
        <strain evidence="3">NBRC 108730</strain>
    </source>
</reference>
<feature type="region of interest" description="Disordered" evidence="1">
    <location>
        <begin position="80"/>
        <end position="107"/>
    </location>
</feature>
<keyword evidence="3" id="KW-1185">Reference proteome</keyword>
<evidence type="ECO:0000313" key="2">
    <source>
        <dbReference type="EMBL" id="GMA88289.1"/>
    </source>
</evidence>
<name>A0ABQ6JK81_9ACTN</name>
<dbReference type="Proteomes" id="UP001157017">
    <property type="component" value="Unassembled WGS sequence"/>
</dbReference>
<comment type="caution">
    <text evidence="2">The sequence shown here is derived from an EMBL/GenBank/DDBJ whole genome shotgun (WGS) entry which is preliminary data.</text>
</comment>
<gene>
    <name evidence="2" type="ORF">GCM10025868_35390</name>
</gene>